<dbReference type="Proteomes" id="UP001267290">
    <property type="component" value="Unassembled WGS sequence"/>
</dbReference>
<dbReference type="InterPro" id="IPR010985">
    <property type="entry name" value="Ribbon_hlx_hlx"/>
</dbReference>
<sequence>MTTKPFLLRLEPDMHKALKVYCAEKGESMQDFIMKAIQDKAKQKVFTPERSAV</sequence>
<comment type="caution">
    <text evidence="1">The sequence shown here is derived from an EMBL/GenBank/DDBJ whole genome shotgun (WGS) entry which is preliminary data.</text>
</comment>
<dbReference type="Gene3D" id="1.10.1220.10">
    <property type="entry name" value="Met repressor-like"/>
    <property type="match status" value="1"/>
</dbReference>
<gene>
    <name evidence="1" type="ORF">J2736_006729</name>
</gene>
<accession>A0ABU1P8E5</accession>
<dbReference type="Pfam" id="PF05534">
    <property type="entry name" value="HicB"/>
    <property type="match status" value="1"/>
</dbReference>
<evidence type="ECO:0000313" key="2">
    <source>
        <dbReference type="Proteomes" id="UP001267290"/>
    </source>
</evidence>
<protein>
    <submittedName>
        <fullName evidence="1">HicB family RNase H-like nuclease</fullName>
    </submittedName>
</protein>
<dbReference type="SUPFAM" id="SSF47598">
    <property type="entry name" value="Ribbon-helix-helix"/>
    <property type="match status" value="1"/>
</dbReference>
<proteinExistence type="predicted"/>
<reference evidence="1 2" key="1">
    <citation type="submission" date="2023-07" db="EMBL/GenBank/DDBJ databases">
        <title>Sorghum-associated microbial communities from plants grown in Nebraska, USA.</title>
        <authorList>
            <person name="Schachtman D."/>
        </authorList>
    </citation>
    <scope>NUCLEOTIDE SEQUENCE [LARGE SCALE GENOMIC DNA]</scope>
    <source>
        <strain evidence="1 2">CC258</strain>
    </source>
</reference>
<dbReference type="RefSeq" id="WP_310502795.1">
    <property type="nucleotide sequence ID" value="NZ_JAVDSB010000030.1"/>
</dbReference>
<dbReference type="EMBL" id="JAVDSB010000030">
    <property type="protein sequence ID" value="MDR6555467.1"/>
    <property type="molecule type" value="Genomic_DNA"/>
</dbReference>
<dbReference type="InterPro" id="IPR013321">
    <property type="entry name" value="Arc_rbn_hlx_hlx"/>
</dbReference>
<keyword evidence="2" id="KW-1185">Reference proteome</keyword>
<name>A0ABU1P8E5_9BACL</name>
<dbReference type="InterPro" id="IPR008651">
    <property type="entry name" value="Uncharacterised_HicB"/>
</dbReference>
<evidence type="ECO:0000313" key="1">
    <source>
        <dbReference type="EMBL" id="MDR6555467.1"/>
    </source>
</evidence>
<organism evidence="1 2">
    <name type="scientific">Paenibacillus qinlingensis</name>
    <dbReference type="NCBI Taxonomy" id="1837343"/>
    <lineage>
        <taxon>Bacteria</taxon>
        <taxon>Bacillati</taxon>
        <taxon>Bacillota</taxon>
        <taxon>Bacilli</taxon>
        <taxon>Bacillales</taxon>
        <taxon>Paenibacillaceae</taxon>
        <taxon>Paenibacillus</taxon>
    </lineage>
</organism>